<dbReference type="AlphaFoldDB" id="A0A4V2SPL4"/>
<keyword evidence="4" id="KW-1185">Reference proteome</keyword>
<dbReference type="SUPFAM" id="SSF88697">
    <property type="entry name" value="PUA domain-like"/>
    <property type="match status" value="1"/>
</dbReference>
<gene>
    <name evidence="3" type="ORF">EV659_10436</name>
</gene>
<protein>
    <submittedName>
        <fullName evidence="3">Putative RNA-binding protein with PUA-like domain</fullName>
    </submittedName>
</protein>
<dbReference type="Proteomes" id="UP000295399">
    <property type="component" value="Unassembled WGS sequence"/>
</dbReference>
<dbReference type="OrthoDB" id="9791347at2"/>
<dbReference type="InterPro" id="IPR002740">
    <property type="entry name" value="EVE_domain"/>
</dbReference>
<proteinExistence type="predicted"/>
<reference evidence="3 4" key="1">
    <citation type="submission" date="2019-03" db="EMBL/GenBank/DDBJ databases">
        <title>Genomic Encyclopedia of Type Strains, Phase IV (KMG-IV): sequencing the most valuable type-strain genomes for metagenomic binning, comparative biology and taxonomic classification.</title>
        <authorList>
            <person name="Goeker M."/>
        </authorList>
    </citation>
    <scope>NUCLEOTIDE SEQUENCE [LARGE SCALE GENOMIC DNA]</scope>
    <source>
        <strain evidence="3 4">DSM 2132</strain>
    </source>
</reference>
<evidence type="ECO:0000313" key="4">
    <source>
        <dbReference type="Proteomes" id="UP000295399"/>
    </source>
</evidence>
<comment type="caution">
    <text evidence="3">The sequence shown here is derived from an EMBL/GenBank/DDBJ whole genome shotgun (WGS) entry which is preliminary data.</text>
</comment>
<dbReference type="InterPro" id="IPR015947">
    <property type="entry name" value="PUA-like_sf"/>
</dbReference>
<dbReference type="Gene3D" id="3.10.590.10">
    <property type="entry name" value="ph1033 like domains"/>
    <property type="match status" value="1"/>
</dbReference>
<dbReference type="InParanoid" id="A0A4V2SPL4"/>
<organism evidence="3 4">
    <name type="scientific">Rhodothalassium salexigens DSM 2132</name>
    <dbReference type="NCBI Taxonomy" id="1188247"/>
    <lineage>
        <taxon>Bacteria</taxon>
        <taxon>Pseudomonadati</taxon>
        <taxon>Pseudomonadota</taxon>
        <taxon>Alphaproteobacteria</taxon>
        <taxon>Rhodothalassiales</taxon>
        <taxon>Rhodothalassiaceae</taxon>
        <taxon>Rhodothalassium</taxon>
    </lineage>
</organism>
<feature type="region of interest" description="Disordered" evidence="1">
    <location>
        <begin position="1"/>
        <end position="22"/>
    </location>
</feature>
<sequence length="153" mass="16318">MSAAGQSSDHPGDAPGGGWLVKSEPEDWGWQQMVAAGTCPWDGVRNAQALGHMGAMGLGDPVLFYHSGRERRIVGLTRVARTFYDDAQDPRSGLVDLTAERSLPRPVALKTVKADGRFDHLALVRQPRLSVLPVDAASFAALLALGGLDAMKD</sequence>
<feature type="domain" description="EVE" evidence="2">
    <location>
        <begin position="19"/>
        <end position="144"/>
    </location>
</feature>
<dbReference type="EMBL" id="SLXO01000004">
    <property type="protein sequence ID" value="TCP35186.1"/>
    <property type="molecule type" value="Genomic_DNA"/>
</dbReference>
<dbReference type="PANTHER" id="PTHR14087:SF8">
    <property type="entry name" value="OS03G0676100 PROTEIN"/>
    <property type="match status" value="1"/>
</dbReference>
<dbReference type="RefSeq" id="WP_132708094.1">
    <property type="nucleotide sequence ID" value="NZ_JACIGF010000004.1"/>
</dbReference>
<evidence type="ECO:0000313" key="3">
    <source>
        <dbReference type="EMBL" id="TCP35186.1"/>
    </source>
</evidence>
<name>A0A4V2SPL4_RHOSA</name>
<dbReference type="PANTHER" id="PTHR14087">
    <property type="entry name" value="THYMOCYTE NUCLEAR PROTEIN 1"/>
    <property type="match status" value="1"/>
</dbReference>
<evidence type="ECO:0000256" key="1">
    <source>
        <dbReference type="SAM" id="MobiDB-lite"/>
    </source>
</evidence>
<dbReference type="Pfam" id="PF01878">
    <property type="entry name" value="EVE"/>
    <property type="match status" value="1"/>
</dbReference>
<dbReference type="InterPro" id="IPR052181">
    <property type="entry name" value="5hmC_binding"/>
</dbReference>
<accession>A0A4V2SPL4</accession>
<evidence type="ECO:0000259" key="2">
    <source>
        <dbReference type="Pfam" id="PF01878"/>
    </source>
</evidence>